<dbReference type="SUPFAM" id="SSF81901">
    <property type="entry name" value="HCP-like"/>
    <property type="match status" value="1"/>
</dbReference>
<dbReference type="Gene3D" id="1.25.40.10">
    <property type="entry name" value="Tetratricopeptide repeat domain"/>
    <property type="match status" value="1"/>
</dbReference>
<dbReference type="Proteomes" id="UP000030003">
    <property type="component" value="Unassembled WGS sequence"/>
</dbReference>
<protein>
    <recommendedName>
        <fullName evidence="4">TonB C-terminal domain-containing protein</fullName>
    </recommendedName>
</protein>
<sequence length="327" mass="36368">MLIRTIILLAATAAAPFNAAARDSPGTGVPNAPDPPIASCESAYAELPYGTILDLLDPDAPIGRREAALAAYERLAAMERCPEFGYTLGQLYRHGADLPGNLVEQDVERARALIRPMAEDGHLDAYADLAEMEMRHANSREMMKWTQVYLHFVDDVLMDYIEDASDAHFQRSAYNGNLLARAEVIWKWPKPRLPRKLIRQDLNEYLAEHGERVTRRMHERMQGKYQRHSAQDGPGVRRVPGSGDCYVKPVGRAGAAAAAWIVEVLPSGETGRIVMENFVPSPEATAPLKECLLRMRFAPHAGHQPILVRVPMVMGSRQGASIRGRRR</sequence>
<keyword evidence="3" id="KW-1185">Reference proteome</keyword>
<reference evidence="2 3" key="1">
    <citation type="submission" date="2013-08" db="EMBL/GenBank/DDBJ databases">
        <title>Genomic analysis of Lysobacter defluvii.</title>
        <authorList>
            <person name="Wang Q."/>
            <person name="Wang G."/>
        </authorList>
    </citation>
    <scope>NUCLEOTIDE SEQUENCE [LARGE SCALE GENOMIC DNA]</scope>
    <source>
        <strain evidence="2 3">IMMIB APB-9</strain>
    </source>
</reference>
<feature type="chain" id="PRO_5001966593" description="TonB C-terminal domain-containing protein" evidence="1">
    <location>
        <begin position="20"/>
        <end position="327"/>
    </location>
</feature>
<dbReference type="AlphaFoldDB" id="A0A0A0M6Z7"/>
<dbReference type="OrthoDB" id="5938647at2"/>
<dbReference type="InterPro" id="IPR011990">
    <property type="entry name" value="TPR-like_helical_dom_sf"/>
</dbReference>
<organism evidence="2 3">
    <name type="scientific">Lysobacter defluvii IMMIB APB-9 = DSM 18482</name>
    <dbReference type="NCBI Taxonomy" id="1385515"/>
    <lineage>
        <taxon>Bacteria</taxon>
        <taxon>Pseudomonadati</taxon>
        <taxon>Pseudomonadota</taxon>
        <taxon>Gammaproteobacteria</taxon>
        <taxon>Lysobacterales</taxon>
        <taxon>Lysobacteraceae</taxon>
        <taxon>Novilysobacter</taxon>
    </lineage>
</organism>
<dbReference type="EMBL" id="AVBH01000197">
    <property type="protein sequence ID" value="KGO97812.1"/>
    <property type="molecule type" value="Genomic_DNA"/>
</dbReference>
<dbReference type="RefSeq" id="WP_027069934.1">
    <property type="nucleotide sequence ID" value="NZ_AUHT01000008.1"/>
</dbReference>
<proteinExistence type="predicted"/>
<evidence type="ECO:0008006" key="4">
    <source>
        <dbReference type="Google" id="ProtNLM"/>
    </source>
</evidence>
<evidence type="ECO:0000256" key="1">
    <source>
        <dbReference type="SAM" id="SignalP"/>
    </source>
</evidence>
<dbReference type="STRING" id="1385515.GCA_000423325_01592"/>
<keyword evidence="1" id="KW-0732">Signal</keyword>
<comment type="caution">
    <text evidence="2">The sequence shown here is derived from an EMBL/GenBank/DDBJ whole genome shotgun (WGS) entry which is preliminary data.</text>
</comment>
<evidence type="ECO:0000313" key="2">
    <source>
        <dbReference type="EMBL" id="KGO97812.1"/>
    </source>
</evidence>
<gene>
    <name evidence="2" type="ORF">N791_04405</name>
</gene>
<evidence type="ECO:0000313" key="3">
    <source>
        <dbReference type="Proteomes" id="UP000030003"/>
    </source>
</evidence>
<name>A0A0A0M6Z7_9GAMM</name>
<feature type="signal peptide" evidence="1">
    <location>
        <begin position="1"/>
        <end position="19"/>
    </location>
</feature>
<accession>A0A0A0M6Z7</accession>